<feature type="non-terminal residue" evidence="1">
    <location>
        <position position="115"/>
    </location>
</feature>
<dbReference type="AlphaFoldDB" id="A0A6A6JRR9"/>
<organism evidence="1 2">
    <name type="scientific">Westerdykella ornata</name>
    <dbReference type="NCBI Taxonomy" id="318751"/>
    <lineage>
        <taxon>Eukaryota</taxon>
        <taxon>Fungi</taxon>
        <taxon>Dikarya</taxon>
        <taxon>Ascomycota</taxon>
        <taxon>Pezizomycotina</taxon>
        <taxon>Dothideomycetes</taxon>
        <taxon>Pleosporomycetidae</taxon>
        <taxon>Pleosporales</taxon>
        <taxon>Sporormiaceae</taxon>
        <taxon>Westerdykella</taxon>
    </lineage>
</organism>
<evidence type="ECO:0000313" key="1">
    <source>
        <dbReference type="EMBL" id="KAF2278964.1"/>
    </source>
</evidence>
<evidence type="ECO:0008006" key="3">
    <source>
        <dbReference type="Google" id="ProtNLM"/>
    </source>
</evidence>
<evidence type="ECO:0000313" key="2">
    <source>
        <dbReference type="Proteomes" id="UP000800097"/>
    </source>
</evidence>
<keyword evidence="2" id="KW-1185">Reference proteome</keyword>
<dbReference type="PANTHER" id="PTHR34883:SF16">
    <property type="entry name" value="RICH PROTEIN, PUTATIVE-RELATED"/>
    <property type="match status" value="1"/>
</dbReference>
<dbReference type="Proteomes" id="UP000800097">
    <property type="component" value="Unassembled WGS sequence"/>
</dbReference>
<feature type="non-terminal residue" evidence="1">
    <location>
        <position position="1"/>
    </location>
</feature>
<sequence length="115" mass="12466">TASVIVGAGGNLVFQPPSLAVPTGTLLRFSFLARNHSLTQSEFANPCLYNGGFDSGFNQFNPTNISGEFVVEYEVTSPSPQWFFCAQTLPRSHCNAGMVFSLNPRGAHYSFLQNA</sequence>
<accession>A0A6A6JRR9</accession>
<dbReference type="PANTHER" id="PTHR34883">
    <property type="entry name" value="SERINE-RICH PROTEIN, PUTATIVE-RELATED-RELATED"/>
    <property type="match status" value="1"/>
</dbReference>
<dbReference type="InterPro" id="IPR008972">
    <property type="entry name" value="Cupredoxin"/>
</dbReference>
<dbReference type="Gene3D" id="2.60.40.420">
    <property type="entry name" value="Cupredoxins - blue copper proteins"/>
    <property type="match status" value="1"/>
</dbReference>
<gene>
    <name evidence="1" type="ORF">EI97DRAFT_351106</name>
</gene>
<dbReference type="InterPro" id="IPR052953">
    <property type="entry name" value="Ser-rich/MCO-related"/>
</dbReference>
<reference evidence="1" key="1">
    <citation type="journal article" date="2020" name="Stud. Mycol.">
        <title>101 Dothideomycetes genomes: a test case for predicting lifestyles and emergence of pathogens.</title>
        <authorList>
            <person name="Haridas S."/>
            <person name="Albert R."/>
            <person name="Binder M."/>
            <person name="Bloem J."/>
            <person name="Labutti K."/>
            <person name="Salamov A."/>
            <person name="Andreopoulos B."/>
            <person name="Baker S."/>
            <person name="Barry K."/>
            <person name="Bills G."/>
            <person name="Bluhm B."/>
            <person name="Cannon C."/>
            <person name="Castanera R."/>
            <person name="Culley D."/>
            <person name="Daum C."/>
            <person name="Ezra D."/>
            <person name="Gonzalez J."/>
            <person name="Henrissat B."/>
            <person name="Kuo A."/>
            <person name="Liang C."/>
            <person name="Lipzen A."/>
            <person name="Lutzoni F."/>
            <person name="Magnuson J."/>
            <person name="Mondo S."/>
            <person name="Nolan M."/>
            <person name="Ohm R."/>
            <person name="Pangilinan J."/>
            <person name="Park H.-J."/>
            <person name="Ramirez L."/>
            <person name="Alfaro M."/>
            <person name="Sun H."/>
            <person name="Tritt A."/>
            <person name="Yoshinaga Y."/>
            <person name="Zwiers L.-H."/>
            <person name="Turgeon B."/>
            <person name="Goodwin S."/>
            <person name="Spatafora J."/>
            <person name="Crous P."/>
            <person name="Grigoriev I."/>
        </authorList>
    </citation>
    <scope>NUCLEOTIDE SEQUENCE</scope>
    <source>
        <strain evidence="1">CBS 379.55</strain>
    </source>
</reference>
<proteinExistence type="predicted"/>
<dbReference type="GeneID" id="54548018"/>
<dbReference type="CDD" id="cd00920">
    <property type="entry name" value="Cupredoxin"/>
    <property type="match status" value="1"/>
</dbReference>
<protein>
    <recommendedName>
        <fullName evidence="3">Cupredoxin</fullName>
    </recommendedName>
</protein>
<name>A0A6A6JRR9_WESOR</name>
<dbReference type="OrthoDB" id="2331100at2759"/>
<dbReference type="SUPFAM" id="SSF49503">
    <property type="entry name" value="Cupredoxins"/>
    <property type="match status" value="1"/>
</dbReference>
<dbReference type="RefSeq" id="XP_033656503.1">
    <property type="nucleotide sequence ID" value="XM_033794843.1"/>
</dbReference>
<dbReference type="EMBL" id="ML986487">
    <property type="protein sequence ID" value="KAF2278964.1"/>
    <property type="molecule type" value="Genomic_DNA"/>
</dbReference>